<dbReference type="Gene3D" id="2.60.120.200">
    <property type="match status" value="1"/>
</dbReference>
<dbReference type="PROSITE" id="PS50941">
    <property type="entry name" value="CHIT_BIND_I_2"/>
    <property type="match status" value="1"/>
</dbReference>
<reference evidence="9 10" key="1">
    <citation type="journal article" date="2015" name="Genome Biol. Evol.">
        <title>Phylogenomic analyses indicate that early fungi evolved digesting cell walls of algal ancestors of land plants.</title>
        <authorList>
            <person name="Chang Y."/>
            <person name="Wang S."/>
            <person name="Sekimoto S."/>
            <person name="Aerts A.L."/>
            <person name="Choi C."/>
            <person name="Clum A."/>
            <person name="LaButti K.M."/>
            <person name="Lindquist E.A."/>
            <person name="Yee Ngan C."/>
            <person name="Ohm R.A."/>
            <person name="Salamov A.A."/>
            <person name="Grigoriev I.V."/>
            <person name="Spatafora J.W."/>
            <person name="Berbee M.L."/>
        </authorList>
    </citation>
    <scope>NUCLEOTIDE SEQUENCE [LARGE SCALE GENOMIC DNA]</scope>
    <source>
        <strain evidence="9 10">NRRL 28638</strain>
    </source>
</reference>
<evidence type="ECO:0000259" key="7">
    <source>
        <dbReference type="PROSITE" id="PS50941"/>
    </source>
</evidence>
<dbReference type="GO" id="GO:0009277">
    <property type="term" value="C:fungal-type cell wall"/>
    <property type="evidence" value="ECO:0007669"/>
    <property type="project" value="TreeGrafter"/>
</dbReference>
<dbReference type="STRING" id="796925.A0A137NZC1"/>
<evidence type="ECO:0000313" key="10">
    <source>
        <dbReference type="Proteomes" id="UP000070444"/>
    </source>
</evidence>
<dbReference type="AlphaFoldDB" id="A0A137NZC1"/>
<dbReference type="PROSITE" id="PS00026">
    <property type="entry name" value="CHIT_BIND_I_1"/>
    <property type="match status" value="1"/>
</dbReference>
<organism evidence="9 10">
    <name type="scientific">Conidiobolus coronatus (strain ATCC 28846 / CBS 209.66 / NRRL 28638)</name>
    <name type="common">Delacroixia coronata</name>
    <dbReference type="NCBI Taxonomy" id="796925"/>
    <lineage>
        <taxon>Eukaryota</taxon>
        <taxon>Fungi</taxon>
        <taxon>Fungi incertae sedis</taxon>
        <taxon>Zoopagomycota</taxon>
        <taxon>Entomophthoromycotina</taxon>
        <taxon>Entomophthoromycetes</taxon>
        <taxon>Entomophthorales</taxon>
        <taxon>Ancylistaceae</taxon>
        <taxon>Conidiobolus</taxon>
    </lineage>
</organism>
<keyword evidence="6" id="KW-1015">Disulfide bond</keyword>
<feature type="active site" description="Proton donor" evidence="5">
    <location>
        <position position="138"/>
    </location>
</feature>
<dbReference type="InterPro" id="IPR008264">
    <property type="entry name" value="Beta_glucanase"/>
</dbReference>
<protein>
    <submittedName>
        <fullName evidence="9">Glycoside hydrolase family 16 protein</fullName>
    </submittedName>
</protein>
<dbReference type="EMBL" id="KQ964605">
    <property type="protein sequence ID" value="KXN67929.1"/>
    <property type="molecule type" value="Genomic_DNA"/>
</dbReference>
<dbReference type="PANTHER" id="PTHR10963:SF22">
    <property type="entry name" value="GLYCOSIDASE CRH2-RELATED"/>
    <property type="match status" value="1"/>
</dbReference>
<evidence type="ECO:0000256" key="2">
    <source>
        <dbReference type="ARBA" id="ARBA00022729"/>
    </source>
</evidence>
<sequence length="271" mass="29598">CGNGTKCDQWSPCCSEHGFCGKDYQFCGLACQPQGSYGENSCLKPPQCDSTTYTFNDPSRLVNRESFKGDYRKVDWAVTGKYEVKNGELIIRMPKGSGGGRITSTRYVNYGKITVVMKVARSAGVVSSFITMSDVKDELDWEWVGGEPQIAQTNYYSKGHIIYTHGTKVPIGSDASVDFHEYTIDWSPGRVVWLIDGKIVRTLTKADVEKAGENEFPDTASRIEIGLWDGGIGAVGTKEWAGGSIDWSKAPEGGFSVIVKSVKVECTGPPT</sequence>
<keyword evidence="3 9" id="KW-0378">Hydrolase</keyword>
<evidence type="ECO:0000259" key="8">
    <source>
        <dbReference type="PROSITE" id="PS51762"/>
    </source>
</evidence>
<feature type="disulfide bond" evidence="6">
    <location>
        <begin position="13"/>
        <end position="27"/>
    </location>
</feature>
<dbReference type="InterPro" id="IPR000757">
    <property type="entry name" value="Beta-glucanase-like"/>
</dbReference>
<keyword evidence="10" id="KW-1185">Reference proteome</keyword>
<dbReference type="GO" id="GO:0004553">
    <property type="term" value="F:hydrolase activity, hydrolyzing O-glycosyl compounds"/>
    <property type="evidence" value="ECO:0007669"/>
    <property type="project" value="InterPro"/>
</dbReference>
<name>A0A137NZC1_CONC2</name>
<feature type="non-terminal residue" evidence="9">
    <location>
        <position position="271"/>
    </location>
</feature>
<feature type="domain" description="Chitin-binding type-1" evidence="7">
    <location>
        <begin position="1"/>
        <end position="50"/>
    </location>
</feature>
<feature type="non-terminal residue" evidence="9">
    <location>
        <position position="1"/>
    </location>
</feature>
<evidence type="ECO:0000313" key="9">
    <source>
        <dbReference type="EMBL" id="KXN67929.1"/>
    </source>
</evidence>
<dbReference type="InterPro" id="IPR013320">
    <property type="entry name" value="ConA-like_dom_sf"/>
</dbReference>
<dbReference type="SUPFAM" id="SSF57016">
    <property type="entry name" value="Plant lectins/antimicrobial peptides"/>
    <property type="match status" value="1"/>
</dbReference>
<evidence type="ECO:0000256" key="3">
    <source>
        <dbReference type="ARBA" id="ARBA00022801"/>
    </source>
</evidence>
<accession>A0A137NZC1</accession>
<dbReference type="Pfam" id="PF00722">
    <property type="entry name" value="Glyco_hydro_16"/>
    <property type="match status" value="1"/>
</dbReference>
<dbReference type="SUPFAM" id="SSF49899">
    <property type="entry name" value="Concanavalin A-like lectins/glucanases"/>
    <property type="match status" value="1"/>
</dbReference>
<dbReference type="PRINTS" id="PR00737">
    <property type="entry name" value="GLHYDRLASE16"/>
</dbReference>
<dbReference type="GO" id="GO:0016757">
    <property type="term" value="F:glycosyltransferase activity"/>
    <property type="evidence" value="ECO:0007669"/>
    <property type="project" value="TreeGrafter"/>
</dbReference>
<dbReference type="GO" id="GO:0008061">
    <property type="term" value="F:chitin binding"/>
    <property type="evidence" value="ECO:0007669"/>
    <property type="project" value="UniProtKB-UniRule"/>
</dbReference>
<dbReference type="Proteomes" id="UP000070444">
    <property type="component" value="Unassembled WGS sequence"/>
</dbReference>
<evidence type="ECO:0000256" key="6">
    <source>
        <dbReference type="PROSITE-ProRule" id="PRU00261"/>
    </source>
</evidence>
<dbReference type="InterPro" id="IPR001002">
    <property type="entry name" value="Chitin-bd_1"/>
</dbReference>
<dbReference type="PANTHER" id="PTHR10963">
    <property type="entry name" value="GLYCOSYL HYDROLASE-RELATED"/>
    <property type="match status" value="1"/>
</dbReference>
<feature type="domain" description="GH16" evidence="8">
    <location>
        <begin position="38"/>
        <end position="256"/>
    </location>
</feature>
<dbReference type="GO" id="GO:0005975">
    <property type="term" value="P:carbohydrate metabolic process"/>
    <property type="evidence" value="ECO:0007669"/>
    <property type="project" value="InterPro"/>
</dbReference>
<evidence type="ECO:0000256" key="1">
    <source>
        <dbReference type="ARBA" id="ARBA00022669"/>
    </source>
</evidence>
<dbReference type="PROSITE" id="PS51762">
    <property type="entry name" value="GH16_2"/>
    <property type="match status" value="1"/>
</dbReference>
<keyword evidence="4" id="KW-0326">Glycosidase</keyword>
<dbReference type="GO" id="GO:0031505">
    <property type="term" value="P:fungal-type cell wall organization"/>
    <property type="evidence" value="ECO:0007669"/>
    <property type="project" value="TreeGrafter"/>
</dbReference>
<gene>
    <name evidence="9" type="ORF">CONCODRAFT_28793</name>
</gene>
<keyword evidence="2" id="KW-0732">Signal</keyword>
<dbReference type="OrthoDB" id="4781at2759"/>
<dbReference type="InterPro" id="IPR036861">
    <property type="entry name" value="Endochitinase-like_sf"/>
</dbReference>
<comment type="caution">
    <text evidence="6">Lacks conserved residue(s) required for the propagation of feature annotation.</text>
</comment>
<evidence type="ECO:0000256" key="4">
    <source>
        <dbReference type="ARBA" id="ARBA00023295"/>
    </source>
</evidence>
<dbReference type="OMA" id="PNSNWYT"/>
<proteinExistence type="predicted"/>
<evidence type="ECO:0000256" key="5">
    <source>
        <dbReference type="PIRSR" id="PIRSR608264-1"/>
    </source>
</evidence>
<keyword evidence="1 6" id="KW-0147">Chitin-binding</keyword>
<dbReference type="InterPro" id="IPR018371">
    <property type="entry name" value="Chitin-binding_1_CS"/>
</dbReference>
<feature type="active site" description="Proton donor" evidence="5">
    <location>
        <position position="142"/>
    </location>
</feature>
<dbReference type="Gene3D" id="3.30.60.10">
    <property type="entry name" value="Endochitinase-like"/>
    <property type="match status" value="1"/>
</dbReference>
<dbReference type="InterPro" id="IPR050546">
    <property type="entry name" value="Glycosyl_Hydrlase_16"/>
</dbReference>